<dbReference type="OrthoDB" id="1326385at2"/>
<reference evidence="4" key="1">
    <citation type="submission" date="2016-11" db="EMBL/GenBank/DDBJ databases">
        <authorList>
            <person name="Varghese N."/>
            <person name="Submissions S."/>
        </authorList>
    </citation>
    <scope>NUCLEOTIDE SEQUENCE [LARGE SCALE GENOMIC DNA]</scope>
    <source>
        <strain evidence="4">DSM 18829</strain>
    </source>
</reference>
<evidence type="ECO:0000313" key="3">
    <source>
        <dbReference type="EMBL" id="SHJ00105.1"/>
    </source>
</evidence>
<gene>
    <name evidence="3" type="ORF">SAMN05444363_2297</name>
</gene>
<dbReference type="PANTHER" id="PTHR43685">
    <property type="entry name" value="GLYCOSYLTRANSFERASE"/>
    <property type="match status" value="1"/>
</dbReference>
<dbReference type="EMBL" id="FQZI01000004">
    <property type="protein sequence ID" value="SHJ00105.1"/>
    <property type="molecule type" value="Genomic_DNA"/>
</dbReference>
<feature type="transmembrane region" description="Helical" evidence="1">
    <location>
        <begin position="382"/>
        <end position="400"/>
    </location>
</feature>
<protein>
    <submittedName>
        <fullName evidence="3">Glycosyltransferase, GT2 family</fullName>
    </submittedName>
</protein>
<evidence type="ECO:0000313" key="4">
    <source>
        <dbReference type="Proteomes" id="UP000184488"/>
    </source>
</evidence>
<proteinExistence type="predicted"/>
<organism evidence="3 4">
    <name type="scientific">Flavobacterium terrae</name>
    <dbReference type="NCBI Taxonomy" id="415425"/>
    <lineage>
        <taxon>Bacteria</taxon>
        <taxon>Pseudomonadati</taxon>
        <taxon>Bacteroidota</taxon>
        <taxon>Flavobacteriia</taxon>
        <taxon>Flavobacteriales</taxon>
        <taxon>Flavobacteriaceae</taxon>
        <taxon>Flavobacterium</taxon>
    </lineage>
</organism>
<dbReference type="CDD" id="cd00761">
    <property type="entry name" value="Glyco_tranf_GTA_type"/>
    <property type="match status" value="1"/>
</dbReference>
<dbReference type="Proteomes" id="UP000184488">
    <property type="component" value="Unassembled WGS sequence"/>
</dbReference>
<dbReference type="SUPFAM" id="SSF53448">
    <property type="entry name" value="Nucleotide-diphospho-sugar transferases"/>
    <property type="match status" value="1"/>
</dbReference>
<evidence type="ECO:0000259" key="2">
    <source>
        <dbReference type="Pfam" id="PF00535"/>
    </source>
</evidence>
<keyword evidence="1" id="KW-0812">Transmembrane</keyword>
<dbReference type="Pfam" id="PF00535">
    <property type="entry name" value="Glycos_transf_2"/>
    <property type="match status" value="1"/>
</dbReference>
<dbReference type="STRING" id="415425.SAMN05444363_2297"/>
<dbReference type="RefSeq" id="WP_073311580.1">
    <property type="nucleotide sequence ID" value="NZ_FQZI01000004.1"/>
</dbReference>
<sequence>MIFNFLKYLKPIWYFNLRPSTDFCYFPTETQLKEAGIGVLKDERYLSDDAKVRDLGWTAFQRGFISKTNEKGLDVWQNIKVPIYDEYVFLRKNFHWAWVTYVLFLRIIMLHNPFVDIKSFLKTRSVKRVDFSKDVIISNDYENFHSQLINSKPFVSVVIPTLNRYQYLKDVLRDLENQTYKNFEVIVVDQTDDFREDFYKGWNLDLKYWFQEEKALWRARNEAIQSAKGDYILLYDDDSLIESNWIVEHLKTIDFFDADLSSGVSISTVGADVPKHYSYFRWSDQLDTGNVLLKKEIFKNIGLFDRQFEKQRMGDGEFGLRAYLHGYKNISNPKAKRIHLKVGEGGLRQMGSWDGWRPKKLFGPRPVPSVLYLSRKYFGNKFSIFYIFSAILPSLIPYKFKGNKFLKGLSFLLIPFLLPLVIYQVGKSWNFSTKKIIEGEKIESYI</sequence>
<dbReference type="InterPro" id="IPR029044">
    <property type="entry name" value="Nucleotide-diphossugar_trans"/>
</dbReference>
<keyword evidence="4" id="KW-1185">Reference proteome</keyword>
<dbReference type="InterPro" id="IPR001173">
    <property type="entry name" value="Glyco_trans_2-like"/>
</dbReference>
<name>A0A1M6FR12_9FLAO</name>
<dbReference type="InterPro" id="IPR050834">
    <property type="entry name" value="Glycosyltransf_2"/>
</dbReference>
<keyword evidence="1" id="KW-1133">Transmembrane helix</keyword>
<feature type="transmembrane region" description="Helical" evidence="1">
    <location>
        <begin position="406"/>
        <end position="426"/>
    </location>
</feature>
<dbReference type="Gene3D" id="3.90.550.10">
    <property type="entry name" value="Spore Coat Polysaccharide Biosynthesis Protein SpsA, Chain A"/>
    <property type="match status" value="1"/>
</dbReference>
<feature type="domain" description="Glycosyltransferase 2-like" evidence="2">
    <location>
        <begin position="156"/>
        <end position="282"/>
    </location>
</feature>
<keyword evidence="1" id="KW-0472">Membrane</keyword>
<dbReference type="AlphaFoldDB" id="A0A1M6FR12"/>
<keyword evidence="3" id="KW-0808">Transferase</keyword>
<accession>A0A1M6FR12</accession>
<evidence type="ECO:0000256" key="1">
    <source>
        <dbReference type="SAM" id="Phobius"/>
    </source>
</evidence>
<dbReference type="GO" id="GO:0016740">
    <property type="term" value="F:transferase activity"/>
    <property type="evidence" value="ECO:0007669"/>
    <property type="project" value="UniProtKB-KW"/>
</dbReference>
<dbReference type="PANTHER" id="PTHR43685:SF2">
    <property type="entry name" value="GLYCOSYLTRANSFERASE 2-LIKE DOMAIN-CONTAINING PROTEIN"/>
    <property type="match status" value="1"/>
</dbReference>